<keyword evidence="2" id="KW-1185">Reference proteome</keyword>
<dbReference type="Proteomes" id="UP001154282">
    <property type="component" value="Unassembled WGS sequence"/>
</dbReference>
<dbReference type="AlphaFoldDB" id="A0AAV0L0S3"/>
<name>A0AAV0L0S3_9ROSI</name>
<organism evidence="1 2">
    <name type="scientific">Linum tenue</name>
    <dbReference type="NCBI Taxonomy" id="586396"/>
    <lineage>
        <taxon>Eukaryota</taxon>
        <taxon>Viridiplantae</taxon>
        <taxon>Streptophyta</taxon>
        <taxon>Embryophyta</taxon>
        <taxon>Tracheophyta</taxon>
        <taxon>Spermatophyta</taxon>
        <taxon>Magnoliopsida</taxon>
        <taxon>eudicotyledons</taxon>
        <taxon>Gunneridae</taxon>
        <taxon>Pentapetalae</taxon>
        <taxon>rosids</taxon>
        <taxon>fabids</taxon>
        <taxon>Malpighiales</taxon>
        <taxon>Linaceae</taxon>
        <taxon>Linum</taxon>
    </lineage>
</organism>
<dbReference type="EMBL" id="CAMGYJ010000005">
    <property type="protein sequence ID" value="CAI0426688.1"/>
    <property type="molecule type" value="Genomic_DNA"/>
</dbReference>
<comment type="caution">
    <text evidence="1">The sequence shown here is derived from an EMBL/GenBank/DDBJ whole genome shotgun (WGS) entry which is preliminary data.</text>
</comment>
<evidence type="ECO:0000313" key="1">
    <source>
        <dbReference type="EMBL" id="CAI0426688.1"/>
    </source>
</evidence>
<proteinExistence type="predicted"/>
<accession>A0AAV0L0S3</accession>
<sequence length="78" mass="9199">MKFSSRNYKLKTQSLRRWKHRSTVLKLLFVTWLLEWLEITTEGGEMMHVRRACEEGWTEVADFGIQVVGLSCCMILGY</sequence>
<reference evidence="1" key="1">
    <citation type="submission" date="2022-08" db="EMBL/GenBank/DDBJ databases">
        <authorList>
            <person name="Gutierrez-Valencia J."/>
        </authorList>
    </citation>
    <scope>NUCLEOTIDE SEQUENCE</scope>
</reference>
<gene>
    <name evidence="1" type="ORF">LITE_LOCUS20901</name>
</gene>
<protein>
    <submittedName>
        <fullName evidence="1">Uncharacterized protein</fullName>
    </submittedName>
</protein>
<evidence type="ECO:0000313" key="2">
    <source>
        <dbReference type="Proteomes" id="UP001154282"/>
    </source>
</evidence>